<feature type="compositionally biased region" description="Basic residues" evidence="1">
    <location>
        <begin position="1"/>
        <end position="10"/>
    </location>
</feature>
<feature type="region of interest" description="Disordered" evidence="1">
    <location>
        <begin position="281"/>
        <end position="309"/>
    </location>
</feature>
<dbReference type="GO" id="GO:0010972">
    <property type="term" value="P:negative regulation of G2/M transition of mitotic cell cycle"/>
    <property type="evidence" value="ECO:0007669"/>
    <property type="project" value="TreeGrafter"/>
</dbReference>
<dbReference type="Proteomes" id="UP000502823">
    <property type="component" value="Unassembled WGS sequence"/>
</dbReference>
<dbReference type="PANTHER" id="PTHR16524">
    <property type="entry name" value="CELL DEATH REGULATOR AVEN"/>
    <property type="match status" value="1"/>
</dbReference>
<dbReference type="AlphaFoldDB" id="A0A6L2P8G4"/>
<comment type="caution">
    <text evidence="2">The sequence shown here is derived from an EMBL/GenBank/DDBJ whole genome shotgun (WGS) entry which is preliminary data.</text>
</comment>
<keyword evidence="3" id="KW-1185">Reference proteome</keyword>
<accession>A0A6L2P8G4</accession>
<feature type="region of interest" description="Disordered" evidence="1">
    <location>
        <begin position="1"/>
        <end position="75"/>
    </location>
</feature>
<dbReference type="OrthoDB" id="6338233at2759"/>
<feature type="compositionally biased region" description="Polar residues" evidence="1">
    <location>
        <begin position="54"/>
        <end position="69"/>
    </location>
</feature>
<feature type="compositionally biased region" description="Low complexity" evidence="1">
    <location>
        <begin position="394"/>
        <end position="407"/>
    </location>
</feature>
<feature type="compositionally biased region" description="Polar residues" evidence="1">
    <location>
        <begin position="38"/>
        <end position="47"/>
    </location>
</feature>
<sequence length="477" mass="52975">MGKDRRKKDGSRKQTDTCVPSGVGSEPKAQRQPRNRAPQEQEQQDSGKNVDGSVRNNGSDHTVSSSQPDSKLEPPNTAELFANLKRETDDIKALKSKKTHRQIFSNWARYEEPLPGPEHEAELQGADFEALLKAPLAGHFQFKSERTWDDNVTSLCGELFSLDIDLLADGLATIPLYQKLDLPVSLFSAAELEDMDYCAKQCAVRYETTRSSSSRKHDGKGLDAAVCPLLNIMLMKEGSPVPQSEDTADKKTSIALCFDIAQPEVQTDVIEAEAVNVHTIADRSGTEPDTQKIPETSSKHDVNEKTGLSKTELSQVQLSVTDSDLRHHSISTEEIMPPAVTPKSEVVHISGAMKEDITESPVQQCDFEQTEHVPESVVPLGQRSNRRKSREKPQPVQVQKVDSQKSQQTDDELDFLLSLKKPVKEVKISSFKLSQVTKPTIEDDSDTVGPNSSQFPLMTPQKQTEDLEEWLDSMLDD</sequence>
<evidence type="ECO:0000313" key="2">
    <source>
        <dbReference type="EMBL" id="GFG28504.1"/>
    </source>
</evidence>
<feature type="region of interest" description="Disordered" evidence="1">
    <location>
        <begin position="434"/>
        <end position="477"/>
    </location>
</feature>
<gene>
    <name evidence="2" type="ORF">Cfor_03629</name>
</gene>
<evidence type="ECO:0000256" key="1">
    <source>
        <dbReference type="SAM" id="MobiDB-lite"/>
    </source>
</evidence>
<protein>
    <recommendedName>
        <fullName evidence="4">Cell death regulator Aven</fullName>
    </recommendedName>
</protein>
<feature type="compositionally biased region" description="Basic and acidic residues" evidence="1">
    <location>
        <begin position="281"/>
        <end position="304"/>
    </location>
</feature>
<feature type="compositionally biased region" description="Acidic residues" evidence="1">
    <location>
        <begin position="466"/>
        <end position="477"/>
    </location>
</feature>
<name>A0A6L2P8G4_COPFO</name>
<dbReference type="InterPro" id="IPR026187">
    <property type="entry name" value="Aven"/>
</dbReference>
<proteinExistence type="predicted"/>
<evidence type="ECO:0008006" key="4">
    <source>
        <dbReference type="Google" id="ProtNLM"/>
    </source>
</evidence>
<evidence type="ECO:0000313" key="3">
    <source>
        <dbReference type="Proteomes" id="UP000502823"/>
    </source>
</evidence>
<dbReference type="InParanoid" id="A0A6L2P8G4"/>
<organism evidence="2 3">
    <name type="scientific">Coptotermes formosanus</name>
    <name type="common">Formosan subterranean termite</name>
    <dbReference type="NCBI Taxonomy" id="36987"/>
    <lineage>
        <taxon>Eukaryota</taxon>
        <taxon>Metazoa</taxon>
        <taxon>Ecdysozoa</taxon>
        <taxon>Arthropoda</taxon>
        <taxon>Hexapoda</taxon>
        <taxon>Insecta</taxon>
        <taxon>Pterygota</taxon>
        <taxon>Neoptera</taxon>
        <taxon>Polyneoptera</taxon>
        <taxon>Dictyoptera</taxon>
        <taxon>Blattodea</taxon>
        <taxon>Blattoidea</taxon>
        <taxon>Termitoidae</taxon>
        <taxon>Rhinotermitidae</taxon>
        <taxon>Coptotermes</taxon>
    </lineage>
</organism>
<feature type="compositionally biased region" description="Polar residues" evidence="1">
    <location>
        <begin position="448"/>
        <end position="462"/>
    </location>
</feature>
<dbReference type="PANTHER" id="PTHR16524:SF2">
    <property type="entry name" value="CELL DEATH REGULATOR AVEN"/>
    <property type="match status" value="1"/>
</dbReference>
<reference evidence="3" key="1">
    <citation type="submission" date="2020-01" db="EMBL/GenBank/DDBJ databases">
        <title>Draft genome sequence of the Termite Coptotermes fromosanus.</title>
        <authorList>
            <person name="Itakura S."/>
            <person name="Yosikawa Y."/>
            <person name="Umezawa K."/>
        </authorList>
    </citation>
    <scope>NUCLEOTIDE SEQUENCE [LARGE SCALE GENOMIC DNA]</scope>
</reference>
<dbReference type="EMBL" id="BLKM01000071">
    <property type="protein sequence ID" value="GFG28504.1"/>
    <property type="molecule type" value="Genomic_DNA"/>
</dbReference>
<feature type="region of interest" description="Disordered" evidence="1">
    <location>
        <begin position="368"/>
        <end position="409"/>
    </location>
</feature>